<dbReference type="RefSeq" id="WP_160178234.1">
    <property type="nucleotide sequence ID" value="NZ_CP047656.1"/>
</dbReference>
<proteinExistence type="predicted"/>
<reference evidence="1 2" key="1">
    <citation type="submission" date="2019-12" db="EMBL/GenBank/DDBJ databases">
        <title>Genome sequencing and assembly of endphytes of Porphyra tenera.</title>
        <authorList>
            <person name="Park J.M."/>
            <person name="Shin R."/>
            <person name="Jo S.H."/>
        </authorList>
    </citation>
    <scope>NUCLEOTIDE SEQUENCE [LARGE SCALE GENOMIC DNA]</scope>
    <source>
        <strain evidence="1 2">GPM4</strain>
    </source>
</reference>
<dbReference type="Pfam" id="PF11197">
    <property type="entry name" value="DUF2835"/>
    <property type="match status" value="1"/>
</dbReference>
<dbReference type="EMBL" id="CP047656">
    <property type="protein sequence ID" value="QHJ10345.1"/>
    <property type="molecule type" value="Genomic_DNA"/>
</dbReference>
<dbReference type="OrthoDB" id="5600793at2"/>
<protein>
    <recommendedName>
        <fullName evidence="3">DUF2835 domain-containing protein</fullName>
    </recommendedName>
</protein>
<accession>A0A857JE94</accession>
<sequence>MQTLYFRLALSYERCESLYLTSTLNVIVLADNGKRVQLPAKNLRPFIQHNGIHGRFRLIITDTNKISSLEKIV</sequence>
<dbReference type="InterPro" id="IPR021363">
    <property type="entry name" value="DUF2835"/>
</dbReference>
<keyword evidence="2" id="KW-1185">Reference proteome</keyword>
<evidence type="ECO:0000313" key="2">
    <source>
        <dbReference type="Proteomes" id="UP000464524"/>
    </source>
</evidence>
<dbReference type="Proteomes" id="UP000464524">
    <property type="component" value="Chromosome"/>
</dbReference>
<evidence type="ECO:0000313" key="1">
    <source>
        <dbReference type="EMBL" id="QHJ10345.1"/>
    </source>
</evidence>
<evidence type="ECO:0008006" key="3">
    <source>
        <dbReference type="Google" id="ProtNLM"/>
    </source>
</evidence>
<dbReference type="AlphaFoldDB" id="A0A857JE94"/>
<organism evidence="1 2">
    <name type="scientific">Paraglaciecola mesophila</name>
    <dbReference type="NCBI Taxonomy" id="197222"/>
    <lineage>
        <taxon>Bacteria</taxon>
        <taxon>Pseudomonadati</taxon>
        <taxon>Pseudomonadota</taxon>
        <taxon>Gammaproteobacteria</taxon>
        <taxon>Alteromonadales</taxon>
        <taxon>Alteromonadaceae</taxon>
        <taxon>Paraglaciecola</taxon>
    </lineage>
</organism>
<name>A0A857JE94_9ALTE</name>
<gene>
    <name evidence="1" type="ORF">FX988_00557</name>
</gene>
<dbReference type="KEGG" id="pmes:FX988_00557"/>